<dbReference type="InterPro" id="IPR050833">
    <property type="entry name" value="Poly_Biosynth_Transport"/>
</dbReference>
<evidence type="ECO:0000256" key="3">
    <source>
        <dbReference type="ARBA" id="ARBA00022692"/>
    </source>
</evidence>
<reference evidence="7 8" key="1">
    <citation type="journal article" date="2015" name="Nature">
        <title>rRNA introns, odd ribosomes, and small enigmatic genomes across a large radiation of phyla.</title>
        <authorList>
            <person name="Brown C.T."/>
            <person name="Hug L.A."/>
            <person name="Thomas B.C."/>
            <person name="Sharon I."/>
            <person name="Castelle C.J."/>
            <person name="Singh A."/>
            <person name="Wilkins M.J."/>
            <person name="Williams K.H."/>
            <person name="Banfield J.F."/>
        </authorList>
    </citation>
    <scope>NUCLEOTIDE SEQUENCE [LARGE SCALE GENOMIC DNA]</scope>
</reference>
<comment type="subcellular location">
    <subcellularLocation>
        <location evidence="1">Cell membrane</location>
        <topology evidence="1">Multi-pass membrane protein</topology>
    </subcellularLocation>
</comment>
<feature type="transmembrane region" description="Helical" evidence="6">
    <location>
        <begin position="370"/>
        <end position="388"/>
    </location>
</feature>
<feature type="transmembrane region" description="Helical" evidence="6">
    <location>
        <begin position="112"/>
        <end position="133"/>
    </location>
</feature>
<comment type="caution">
    <text evidence="7">The sequence shown here is derived from an EMBL/GenBank/DDBJ whole genome shotgun (WGS) entry which is preliminary data.</text>
</comment>
<keyword evidence="4 6" id="KW-1133">Transmembrane helix</keyword>
<feature type="transmembrane region" description="Helical" evidence="6">
    <location>
        <begin position="339"/>
        <end position="358"/>
    </location>
</feature>
<feature type="transmembrane region" description="Helical" evidence="6">
    <location>
        <begin position="87"/>
        <end position="106"/>
    </location>
</feature>
<keyword evidence="2" id="KW-1003">Cell membrane</keyword>
<protein>
    <submittedName>
        <fullName evidence="7">Polysaccharide biosynthesis protein</fullName>
    </submittedName>
</protein>
<dbReference type="Proteomes" id="UP000034508">
    <property type="component" value="Unassembled WGS sequence"/>
</dbReference>
<dbReference type="InterPro" id="IPR002797">
    <property type="entry name" value="Polysacc_synth"/>
</dbReference>
<dbReference type="AlphaFoldDB" id="A0A0G0I393"/>
<feature type="transmembrane region" description="Helical" evidence="6">
    <location>
        <begin position="174"/>
        <end position="198"/>
    </location>
</feature>
<keyword evidence="3 6" id="KW-0812">Transmembrane</keyword>
<feature type="transmembrane region" description="Helical" evidence="6">
    <location>
        <begin position="47"/>
        <end position="67"/>
    </location>
</feature>
<sequence length="484" mass="54824">MSLTRKVAHNTIVQIVGKVITTLISLFLIAALTRYLGVSGYGQYTTIFAYTQFFAVLADFGFFWFLVREISKPNIESDKITNNVLTFRTLIALVIFSLSFLISLLIPQYHEIRLGIGIIVAATFWITLNGTYVGIFQNKLRMDKAAITDILGRIVIFALVLYQMKNGENLNHILWSYFLGNMVNFFLSAYLGRIYLHFRLAFDFSLWKKIFWECLPISVVTILSVIYFKIDTVMLSLFRSATDVGIYGPPYKVVEILLLIPAIFMGNVFPIITRYIYEKNDQVQMVFQKAFDFLIVIAVPIIVGVICLAPRIIEIIAGTDFTTIHTIGPVWGIPATSGFALQILIVAVGISFLSHLFGYTVISLGKQTKLIWPNLILVFFNIGLNLILIPKISYIGAAIATVLTETLVVFLYYGVMRRHFDKKIRLHILWKVVISGIILGLALKFFSFLALWYLVPIGVVVYFASLLLVKGISKEMIREVIKLK</sequence>
<dbReference type="EMBL" id="LBSM01000002">
    <property type="protein sequence ID" value="KKQ18724.1"/>
    <property type="molecule type" value="Genomic_DNA"/>
</dbReference>
<keyword evidence="5 6" id="KW-0472">Membrane</keyword>
<evidence type="ECO:0000256" key="6">
    <source>
        <dbReference type="SAM" id="Phobius"/>
    </source>
</evidence>
<feature type="transmembrane region" description="Helical" evidence="6">
    <location>
        <begin position="293"/>
        <end position="313"/>
    </location>
</feature>
<dbReference type="GO" id="GO:0005886">
    <property type="term" value="C:plasma membrane"/>
    <property type="evidence" value="ECO:0007669"/>
    <property type="project" value="UniProtKB-SubCell"/>
</dbReference>
<feature type="transmembrane region" description="Helical" evidence="6">
    <location>
        <begin position="12"/>
        <end position="35"/>
    </location>
</feature>
<dbReference type="PANTHER" id="PTHR30250">
    <property type="entry name" value="PST FAMILY PREDICTED COLANIC ACID TRANSPORTER"/>
    <property type="match status" value="1"/>
</dbReference>
<feature type="transmembrane region" description="Helical" evidence="6">
    <location>
        <begin position="145"/>
        <end position="162"/>
    </location>
</feature>
<feature type="transmembrane region" description="Helical" evidence="6">
    <location>
        <begin position="452"/>
        <end position="469"/>
    </location>
</feature>
<feature type="transmembrane region" description="Helical" evidence="6">
    <location>
        <begin position="210"/>
        <end position="230"/>
    </location>
</feature>
<accession>A0A0G0I393</accession>
<evidence type="ECO:0000256" key="5">
    <source>
        <dbReference type="ARBA" id="ARBA00023136"/>
    </source>
</evidence>
<organism evidence="7 8">
    <name type="scientific">Berkelbacteria bacterium GW2011_GWA1_36_9</name>
    <dbReference type="NCBI Taxonomy" id="1618331"/>
    <lineage>
        <taxon>Bacteria</taxon>
        <taxon>Candidatus Berkelbacteria</taxon>
    </lineage>
</organism>
<feature type="transmembrane region" description="Helical" evidence="6">
    <location>
        <begin position="250"/>
        <end position="272"/>
    </location>
</feature>
<evidence type="ECO:0000256" key="2">
    <source>
        <dbReference type="ARBA" id="ARBA00022475"/>
    </source>
</evidence>
<name>A0A0G0I393_9BACT</name>
<evidence type="ECO:0000313" key="7">
    <source>
        <dbReference type="EMBL" id="KKQ18724.1"/>
    </source>
</evidence>
<feature type="transmembrane region" description="Helical" evidence="6">
    <location>
        <begin position="394"/>
        <end position="416"/>
    </location>
</feature>
<feature type="transmembrane region" description="Helical" evidence="6">
    <location>
        <begin position="428"/>
        <end position="446"/>
    </location>
</feature>
<dbReference type="CDD" id="cd13128">
    <property type="entry name" value="MATE_Wzx_like"/>
    <property type="match status" value="1"/>
</dbReference>
<evidence type="ECO:0000256" key="4">
    <source>
        <dbReference type="ARBA" id="ARBA00022989"/>
    </source>
</evidence>
<evidence type="ECO:0000256" key="1">
    <source>
        <dbReference type="ARBA" id="ARBA00004651"/>
    </source>
</evidence>
<proteinExistence type="predicted"/>
<gene>
    <name evidence="7" type="ORF">US31_C0002G0069</name>
</gene>
<dbReference type="Pfam" id="PF01943">
    <property type="entry name" value="Polysacc_synt"/>
    <property type="match status" value="1"/>
</dbReference>
<dbReference type="PANTHER" id="PTHR30250:SF11">
    <property type="entry name" value="O-ANTIGEN TRANSPORTER-RELATED"/>
    <property type="match status" value="1"/>
</dbReference>
<evidence type="ECO:0000313" key="8">
    <source>
        <dbReference type="Proteomes" id="UP000034508"/>
    </source>
</evidence>